<evidence type="ECO:0000313" key="2">
    <source>
        <dbReference type="Proteomes" id="UP001271249"/>
    </source>
</evidence>
<comment type="caution">
    <text evidence="1">The sequence shown here is derived from an EMBL/GenBank/DDBJ whole genome shotgun (WGS) entry which is preliminary data.</text>
</comment>
<dbReference type="EMBL" id="JAVIJC010000013">
    <property type="protein sequence ID" value="MDX8492698.1"/>
    <property type="molecule type" value="Genomic_DNA"/>
</dbReference>
<dbReference type="Proteomes" id="UP001271249">
    <property type="component" value="Unassembled WGS sequence"/>
</dbReference>
<protein>
    <submittedName>
        <fullName evidence="1">Uncharacterized protein</fullName>
    </submittedName>
</protein>
<name>A0ABU4Z261_9HYPH</name>
<proteinExistence type="predicted"/>
<dbReference type="InterPro" id="IPR029032">
    <property type="entry name" value="AhpD-like"/>
</dbReference>
<dbReference type="SUPFAM" id="SSF69118">
    <property type="entry name" value="AhpD-like"/>
    <property type="match status" value="1"/>
</dbReference>
<organism evidence="1 2">
    <name type="scientific">Mesorhizobium captivum</name>
    <dbReference type="NCBI Taxonomy" id="3072319"/>
    <lineage>
        <taxon>Bacteria</taxon>
        <taxon>Pseudomonadati</taxon>
        <taxon>Pseudomonadota</taxon>
        <taxon>Alphaproteobacteria</taxon>
        <taxon>Hyphomicrobiales</taxon>
        <taxon>Phyllobacteriaceae</taxon>
        <taxon>Mesorhizobium</taxon>
    </lineage>
</organism>
<evidence type="ECO:0000313" key="1">
    <source>
        <dbReference type="EMBL" id="MDX8492698.1"/>
    </source>
</evidence>
<gene>
    <name evidence="1" type="ORF">RFN29_14050</name>
</gene>
<keyword evidence="2" id="KW-1185">Reference proteome</keyword>
<reference evidence="1 2" key="1">
    <citation type="submission" date="2023-08" db="EMBL/GenBank/DDBJ databases">
        <title>Implementing the SeqCode for naming new Mesorhizobium species isolated from Vachellia karroo root nodules.</title>
        <authorList>
            <person name="Van Lill M."/>
        </authorList>
    </citation>
    <scope>NUCLEOTIDE SEQUENCE [LARGE SCALE GENOMIC DNA]</scope>
    <source>
        <strain evidence="1 2">VK22B</strain>
    </source>
</reference>
<accession>A0ABU4Z261</accession>
<dbReference type="RefSeq" id="WP_210212026.1">
    <property type="nucleotide sequence ID" value="NZ_JAVIJC010000013.1"/>
</dbReference>
<sequence length="89" mass="9954">MVIVSFLYPILSKHASMLPIMSRNMCPWPRACLAAPSEAFIDAGYTKRQALEVLIGLAAKLISNFTNALAHTELYDRVKPLAWVHPSER</sequence>